<accession>A0A168L0B6</accession>
<dbReference type="PROSITE" id="PS50089">
    <property type="entry name" value="ZF_RING_2"/>
    <property type="match status" value="1"/>
</dbReference>
<keyword evidence="5" id="KW-0833">Ubl conjugation pathway</keyword>
<proteinExistence type="predicted"/>
<evidence type="ECO:0000256" key="1">
    <source>
        <dbReference type="ARBA" id="ARBA00022679"/>
    </source>
</evidence>
<dbReference type="InParanoid" id="A0A168L0B6"/>
<dbReference type="InterPro" id="IPR001841">
    <property type="entry name" value="Znf_RING"/>
</dbReference>
<dbReference type="Gene3D" id="3.30.40.10">
    <property type="entry name" value="Zinc/RING finger domain, C3HC4 (zinc finger)"/>
    <property type="match status" value="1"/>
</dbReference>
<organism evidence="11">
    <name type="scientific">Absidia glauca</name>
    <name type="common">Pin mould</name>
    <dbReference type="NCBI Taxonomy" id="4829"/>
    <lineage>
        <taxon>Eukaryota</taxon>
        <taxon>Fungi</taxon>
        <taxon>Fungi incertae sedis</taxon>
        <taxon>Mucoromycota</taxon>
        <taxon>Mucoromycotina</taxon>
        <taxon>Mucoromycetes</taxon>
        <taxon>Mucorales</taxon>
        <taxon>Cunninghamellaceae</taxon>
        <taxon>Absidia</taxon>
    </lineage>
</organism>
<evidence type="ECO:0000256" key="2">
    <source>
        <dbReference type="ARBA" id="ARBA00022723"/>
    </source>
</evidence>
<feature type="domain" description="RING-type" evidence="9">
    <location>
        <begin position="75"/>
        <end position="124"/>
    </location>
</feature>
<evidence type="ECO:0000256" key="4">
    <source>
        <dbReference type="ARBA" id="ARBA00022771"/>
    </source>
</evidence>
<dbReference type="GO" id="GO:0008270">
    <property type="term" value="F:zinc ion binding"/>
    <property type="evidence" value="ECO:0007669"/>
    <property type="project" value="UniProtKB-KW"/>
</dbReference>
<evidence type="ECO:0008006" key="13">
    <source>
        <dbReference type="Google" id="ProtNLM"/>
    </source>
</evidence>
<reference evidence="11" key="1">
    <citation type="submission" date="2016-04" db="EMBL/GenBank/DDBJ databases">
        <authorList>
            <person name="Evans L.H."/>
            <person name="Alamgir A."/>
            <person name="Owens N."/>
            <person name="Weber N.D."/>
            <person name="Virtaneva K."/>
            <person name="Barbian K."/>
            <person name="Babar A."/>
            <person name="Rosenke K."/>
        </authorList>
    </citation>
    <scope>NUCLEOTIDE SEQUENCE [LARGE SCALE GENOMIC DNA]</scope>
    <source>
        <strain evidence="11">CBS 101.48</strain>
    </source>
</reference>
<dbReference type="Gene3D" id="1.20.120.1750">
    <property type="match status" value="1"/>
</dbReference>
<dbReference type="GO" id="GO:0004842">
    <property type="term" value="F:ubiquitin-protein transferase activity"/>
    <property type="evidence" value="ECO:0007669"/>
    <property type="project" value="InterPro"/>
</dbReference>
<dbReference type="SUPFAM" id="SSF57850">
    <property type="entry name" value="RING/U-box"/>
    <property type="match status" value="2"/>
</dbReference>
<dbReference type="EMBL" id="LT550481">
    <property type="protein sequence ID" value="SAL95797.1"/>
    <property type="molecule type" value="Genomic_DNA"/>
</dbReference>
<dbReference type="InterPro" id="IPR031127">
    <property type="entry name" value="E3_UB_ligase_RBR"/>
</dbReference>
<evidence type="ECO:0000313" key="12">
    <source>
        <dbReference type="Proteomes" id="UP000078561"/>
    </source>
</evidence>
<dbReference type="PANTHER" id="PTHR11685">
    <property type="entry name" value="RBR FAMILY RING FINGER AND IBR DOMAIN-CONTAINING"/>
    <property type="match status" value="1"/>
</dbReference>
<evidence type="ECO:0000256" key="8">
    <source>
        <dbReference type="SAM" id="MobiDB-lite"/>
    </source>
</evidence>
<dbReference type="OMA" id="FAHISFF"/>
<sequence>MVQHRASHTSSSSSSSSSNTDSYFRLSSSSSSTSALPSTPGPSNPSLIKRKPRMDSASSSSGSPQDDLSYWMERCSICFDARLDLCLDYCRDQYCLDCFQRYVTEVVTSSWGLSVKKIKCPVCQINIPQSEWSKYVPGTIVDLYNKFNRPFRSFTRCCPQCETEVVACDYTKNKAFHHRDSHRSNLIQKAMEDLISTCKQQDHPHADVHQLAQVYQKQEWRNSTLLALHQHTITTLLNCITHHAQDPSSLIPKVYAISLQILSLEMKSETWKRLQFSHISFFPNVECTNTSCRNLFCLQCGYNAHEGHSCEENMQQMIHEKQQPNDPIRWKLEHSKQCPSCSIWITRDEGCNKVDCSLCGHCFCWACRSAWSEKCGFYRCAITGFLEKQEKSSDIKTELGVPDMSFIQSRITPQVN</sequence>
<dbReference type="OrthoDB" id="10264956at2759"/>
<dbReference type="InterPro" id="IPR044066">
    <property type="entry name" value="TRIAD_supradom"/>
</dbReference>
<evidence type="ECO:0000256" key="7">
    <source>
        <dbReference type="PROSITE-ProRule" id="PRU00175"/>
    </source>
</evidence>
<evidence type="ECO:0000259" key="10">
    <source>
        <dbReference type="PROSITE" id="PS51873"/>
    </source>
</evidence>
<evidence type="ECO:0000259" key="9">
    <source>
        <dbReference type="PROSITE" id="PS50089"/>
    </source>
</evidence>
<dbReference type="InterPro" id="IPR013083">
    <property type="entry name" value="Znf_RING/FYVE/PHD"/>
</dbReference>
<feature type="region of interest" description="Disordered" evidence="8">
    <location>
        <begin position="1"/>
        <end position="66"/>
    </location>
</feature>
<keyword evidence="4 7" id="KW-0863">Zinc-finger</keyword>
<keyword evidence="2" id="KW-0479">Metal-binding</keyword>
<keyword evidence="6" id="KW-0862">Zinc</keyword>
<name>A0A168L0B6_ABSGL</name>
<dbReference type="STRING" id="4829.A0A168L0B6"/>
<gene>
    <name evidence="11" type="primary">ABSGL_01138.1 scaffold 1223</name>
</gene>
<keyword evidence="3" id="KW-0677">Repeat</keyword>
<dbReference type="GO" id="GO:0016567">
    <property type="term" value="P:protein ubiquitination"/>
    <property type="evidence" value="ECO:0007669"/>
    <property type="project" value="InterPro"/>
</dbReference>
<feature type="compositionally biased region" description="Low complexity" evidence="8">
    <location>
        <begin position="55"/>
        <end position="66"/>
    </location>
</feature>
<evidence type="ECO:0000256" key="5">
    <source>
        <dbReference type="ARBA" id="ARBA00022786"/>
    </source>
</evidence>
<evidence type="ECO:0000256" key="3">
    <source>
        <dbReference type="ARBA" id="ARBA00022737"/>
    </source>
</evidence>
<keyword evidence="1" id="KW-0808">Transferase</keyword>
<evidence type="ECO:0000256" key="6">
    <source>
        <dbReference type="ARBA" id="ARBA00022833"/>
    </source>
</evidence>
<dbReference type="CDD" id="cd20336">
    <property type="entry name" value="Rcat_RBR"/>
    <property type="match status" value="1"/>
</dbReference>
<evidence type="ECO:0000313" key="11">
    <source>
        <dbReference type="EMBL" id="SAL95797.1"/>
    </source>
</evidence>
<dbReference type="PROSITE" id="PS51873">
    <property type="entry name" value="TRIAD"/>
    <property type="match status" value="1"/>
</dbReference>
<keyword evidence="12" id="KW-1185">Reference proteome</keyword>
<dbReference type="AlphaFoldDB" id="A0A168L0B6"/>
<protein>
    <recommendedName>
        <fullName evidence="13">RING-type domain-containing protein</fullName>
    </recommendedName>
</protein>
<dbReference type="Pfam" id="PF22191">
    <property type="entry name" value="IBR_1"/>
    <property type="match status" value="1"/>
</dbReference>
<dbReference type="Proteomes" id="UP000078561">
    <property type="component" value="Unassembled WGS sequence"/>
</dbReference>
<feature type="compositionally biased region" description="Low complexity" evidence="8">
    <location>
        <begin position="26"/>
        <end position="38"/>
    </location>
</feature>
<feature type="domain" description="RING-type" evidence="10">
    <location>
        <begin position="71"/>
        <end position="384"/>
    </location>
</feature>